<keyword evidence="1" id="KW-0812">Transmembrane</keyword>
<keyword evidence="3" id="KW-1185">Reference proteome</keyword>
<accession>A0A371Z1S0</accession>
<gene>
    <name evidence="2" type="ORF">DY926_06075</name>
</gene>
<comment type="caution">
    <text evidence="2">The sequence shown here is derived from an EMBL/GenBank/DDBJ whole genome shotgun (WGS) entry which is preliminary data.</text>
</comment>
<feature type="transmembrane region" description="Helical" evidence="1">
    <location>
        <begin position="31"/>
        <end position="62"/>
    </location>
</feature>
<name>A0A371Z1S0_9PROT</name>
<dbReference type="AlphaFoldDB" id="A0A371Z1S0"/>
<organism evidence="2 3">
    <name type="scientific">Komagataeibacter melaceti</name>
    <dbReference type="NCBI Taxonomy" id="2766577"/>
    <lineage>
        <taxon>Bacteria</taxon>
        <taxon>Pseudomonadati</taxon>
        <taxon>Pseudomonadota</taxon>
        <taxon>Alphaproteobacteria</taxon>
        <taxon>Acetobacterales</taxon>
        <taxon>Acetobacteraceae</taxon>
        <taxon>Komagataeibacter</taxon>
    </lineage>
</organism>
<evidence type="ECO:0000313" key="3">
    <source>
        <dbReference type="Proteomes" id="UP000262371"/>
    </source>
</evidence>
<dbReference type="EMBL" id="QUWV01000045">
    <property type="protein sequence ID" value="RFD20422.1"/>
    <property type="molecule type" value="Genomic_DNA"/>
</dbReference>
<dbReference type="RefSeq" id="WP_116702554.1">
    <property type="nucleotide sequence ID" value="NZ_QUWV01000045.1"/>
</dbReference>
<evidence type="ECO:0000313" key="2">
    <source>
        <dbReference type="EMBL" id="RFD20422.1"/>
    </source>
</evidence>
<keyword evidence="1" id="KW-1133">Transmembrane helix</keyword>
<reference evidence="2 3" key="1">
    <citation type="submission" date="2018-08" db="EMBL/GenBank/DDBJ databases">
        <title>Komagataeibacter sp. AV 382.</title>
        <authorList>
            <person name="Skraban J."/>
            <person name="Trcek J."/>
        </authorList>
    </citation>
    <scope>NUCLEOTIDE SEQUENCE [LARGE SCALE GENOMIC DNA]</scope>
    <source>
        <strain evidence="2 3">AV 382</strain>
    </source>
</reference>
<keyword evidence="1" id="KW-0472">Membrane</keyword>
<sequence length="71" mass="7573">MQGFWPCLWVLAAMAGGHFLLGVSLTPWHVIGLGLAGVAGFLAAWGLFLAGVMLLAFISGLLERTGSKMRW</sequence>
<dbReference type="Proteomes" id="UP000262371">
    <property type="component" value="Unassembled WGS sequence"/>
</dbReference>
<evidence type="ECO:0000256" key="1">
    <source>
        <dbReference type="SAM" id="Phobius"/>
    </source>
</evidence>
<dbReference type="OrthoDB" id="7280550at2"/>
<protein>
    <submittedName>
        <fullName evidence="2">Uncharacterized protein</fullName>
    </submittedName>
</protein>
<feature type="transmembrane region" description="Helical" evidence="1">
    <location>
        <begin position="7"/>
        <end position="25"/>
    </location>
</feature>
<proteinExistence type="predicted"/>